<evidence type="ECO:0000256" key="2">
    <source>
        <dbReference type="SAM" id="SignalP"/>
    </source>
</evidence>
<keyword evidence="1 2" id="KW-0732">Signal</keyword>
<feature type="chain" id="PRO_5046156031" evidence="2">
    <location>
        <begin position="24"/>
        <end position="202"/>
    </location>
</feature>
<dbReference type="RefSeq" id="WP_302036123.1">
    <property type="nucleotide sequence ID" value="NZ_JAUKPO010000001.1"/>
</dbReference>
<evidence type="ECO:0000256" key="1">
    <source>
        <dbReference type="ARBA" id="ARBA00022729"/>
    </source>
</evidence>
<proteinExistence type="predicted"/>
<name>A0ABT8R265_9BACT</name>
<dbReference type="Pfam" id="PF13505">
    <property type="entry name" value="OMP_b-brl"/>
    <property type="match status" value="1"/>
</dbReference>
<feature type="signal peptide" evidence="2">
    <location>
        <begin position="1"/>
        <end position="23"/>
    </location>
</feature>
<feature type="domain" description="Outer membrane protein beta-barrel" evidence="3">
    <location>
        <begin position="21"/>
        <end position="198"/>
    </location>
</feature>
<sequence length="202" mass="22127">MKLLNKVFYICLLICLVNYASYAQGGYTNITYNMAMPLGSTADYISNTSFRGISLEIGTAFNENFSIGLGGSWHIFYQHPGYSTVELSNTSAISGMEYRYINALPIMAIGRYLFNSQGKFTPFIGTGVGTAYIEQRTDIGSVPFESSAWHVAVAPEVGAIVEVGYRTNLFLNARFTNAFKSGDMDNLSMAGLNLGITYSLSR</sequence>
<keyword evidence="5" id="KW-1185">Reference proteome</keyword>
<gene>
    <name evidence="4" type="ORF">Q0590_03675</name>
</gene>
<organism evidence="4 5">
    <name type="scientific">Rhodocytophaga aerolata</name>
    <dbReference type="NCBI Taxonomy" id="455078"/>
    <lineage>
        <taxon>Bacteria</taxon>
        <taxon>Pseudomonadati</taxon>
        <taxon>Bacteroidota</taxon>
        <taxon>Cytophagia</taxon>
        <taxon>Cytophagales</taxon>
        <taxon>Rhodocytophagaceae</taxon>
        <taxon>Rhodocytophaga</taxon>
    </lineage>
</organism>
<dbReference type="InterPro" id="IPR011250">
    <property type="entry name" value="OMP/PagP_B-barrel"/>
</dbReference>
<protein>
    <submittedName>
        <fullName evidence="4">Outer membrane beta-barrel protein</fullName>
    </submittedName>
</protein>
<dbReference type="SUPFAM" id="SSF56925">
    <property type="entry name" value="OMPA-like"/>
    <property type="match status" value="1"/>
</dbReference>
<accession>A0ABT8R265</accession>
<evidence type="ECO:0000259" key="3">
    <source>
        <dbReference type="Pfam" id="PF13505"/>
    </source>
</evidence>
<dbReference type="Proteomes" id="UP001168528">
    <property type="component" value="Unassembled WGS sequence"/>
</dbReference>
<dbReference type="Gene3D" id="2.40.160.20">
    <property type="match status" value="1"/>
</dbReference>
<dbReference type="InterPro" id="IPR027385">
    <property type="entry name" value="Beta-barrel_OMP"/>
</dbReference>
<dbReference type="EMBL" id="JAUKPO010000001">
    <property type="protein sequence ID" value="MDO1445333.1"/>
    <property type="molecule type" value="Genomic_DNA"/>
</dbReference>
<comment type="caution">
    <text evidence="4">The sequence shown here is derived from an EMBL/GenBank/DDBJ whole genome shotgun (WGS) entry which is preliminary data.</text>
</comment>
<reference evidence="4" key="1">
    <citation type="submission" date="2023-07" db="EMBL/GenBank/DDBJ databases">
        <title>The genome sequence of Rhodocytophaga aerolata KACC 12507.</title>
        <authorList>
            <person name="Zhang X."/>
        </authorList>
    </citation>
    <scope>NUCLEOTIDE SEQUENCE</scope>
    <source>
        <strain evidence="4">KACC 12507</strain>
    </source>
</reference>
<evidence type="ECO:0000313" key="5">
    <source>
        <dbReference type="Proteomes" id="UP001168528"/>
    </source>
</evidence>
<evidence type="ECO:0000313" key="4">
    <source>
        <dbReference type="EMBL" id="MDO1445333.1"/>
    </source>
</evidence>